<feature type="domain" description="Phage tail tape measure protein" evidence="4">
    <location>
        <begin position="126"/>
        <end position="320"/>
    </location>
</feature>
<evidence type="ECO:0000256" key="2">
    <source>
        <dbReference type="SAM" id="MobiDB-lite"/>
    </source>
</evidence>
<keyword evidence="3" id="KW-0472">Membrane</keyword>
<keyword evidence="3" id="KW-1133">Transmembrane helix</keyword>
<dbReference type="AlphaFoldDB" id="J7J5P5"/>
<accession>J7J5P5</accession>
<dbReference type="KEGG" id="dmi:Desmer_4455"/>
<dbReference type="STRING" id="768704.Desmer_4455"/>
<feature type="transmembrane region" description="Helical" evidence="3">
    <location>
        <begin position="435"/>
        <end position="456"/>
    </location>
</feature>
<feature type="region of interest" description="Disordered" evidence="2">
    <location>
        <begin position="749"/>
        <end position="774"/>
    </location>
</feature>
<sequence>MTQNKQPFNKGCFSYAIEWEVVKIEIFRLFGSILIDNDAANARIDDTDRRAQGTAKTFGEMVSSAAKVGAGIVLAMGTAALAVGGLAVSFSDDLKKALNGIQAETGVTDEAMIGMKDTLLEIYNANLGENFEDIAKAMAEVGKQTGATGEELEDMTKDALMLRDTFEFEVAESTRTADMMMKRFGITSDEAFNLIAQGAQQGLDKNGNLLDSINEYSVHFEQLGFNSEEMFNMMANGAATGVFDIDKLGDAMKEFGIRSKDGSKASTEAFQALGLDAGKMSLAFAQGGDSAKEAFDKTAQAIFALEDPLAKEAAGVALFGTMWEDIGAKGMEALTNTQGGISKTTDALGKINEVKYDTFGLAIQGIKRNMETSILIPLGEKVMPKVNEFTNLIITNMPLIKNEIEYAFTVAGRAIDEAAKTISGIIDWFVQYQAIIVPIVGAVAAVVINAWIVMGIEAAKTAIVNGIASAKVVADWLLMGLKSTAHALVVVASWAATGVGAVAAVTILVVQSAIVVAKWAWMGVQSLLHAAKMASAWVMAMGPVAWVTAAVMALAVLIIANWETVKTKTIEIFGGISTWLSTTWEAIKAYISAKVLEIKTDISNAWEAIKTAIYNKMEAVRTTIVEKWNQSQQFLQDIDLMQIGQDIIRGLINGISNKLASLKGTVEEMASSLPNWIKKILGIHSPSTVLQEVGQYTIDGLILGIGNKASAVGAAMDNIVGTVTSKASAFVTAGTTIGQQFSEALQSSIKEPTYSSGSGGGSSGGSSGTSITNVKGVGNVVETNGQVTINTKSGSYNEKTGQYSITNYKTGQTLYRNGSKEEYEENYAKFHEGGWVGLDLRPDEVPIIAQRGEFVLSKKMIEGRVKSSASAGNADNSKAINQTVNIYSPAAVSPAETARQNKRALQELALAF</sequence>
<reference evidence="5 6" key="1">
    <citation type="journal article" date="2012" name="J. Bacteriol.">
        <title>Complete genome sequences of Desulfosporosinus orientis DSM765T, Desulfosporosinus youngiae DSM17734T, Desulfosporosinus meridiei DSM13257T, and Desulfosporosinus acidiphilus DSM22704T.</title>
        <authorList>
            <person name="Pester M."/>
            <person name="Brambilla E."/>
            <person name="Alazard D."/>
            <person name="Rattei T."/>
            <person name="Weinmaier T."/>
            <person name="Han J."/>
            <person name="Lucas S."/>
            <person name="Lapidus A."/>
            <person name="Cheng J.F."/>
            <person name="Goodwin L."/>
            <person name="Pitluck S."/>
            <person name="Peters L."/>
            <person name="Ovchinnikova G."/>
            <person name="Teshima H."/>
            <person name="Detter J.C."/>
            <person name="Han C.S."/>
            <person name="Tapia R."/>
            <person name="Land M.L."/>
            <person name="Hauser L."/>
            <person name="Kyrpides N.C."/>
            <person name="Ivanova N.N."/>
            <person name="Pagani I."/>
            <person name="Huntmann M."/>
            <person name="Wei C.L."/>
            <person name="Davenport K.W."/>
            <person name="Daligault H."/>
            <person name="Chain P.S."/>
            <person name="Chen A."/>
            <person name="Mavromatis K."/>
            <person name="Markowitz V."/>
            <person name="Szeto E."/>
            <person name="Mikhailova N."/>
            <person name="Pati A."/>
            <person name="Wagner M."/>
            <person name="Woyke T."/>
            <person name="Ollivier B."/>
            <person name="Klenk H.P."/>
            <person name="Spring S."/>
            <person name="Loy A."/>
        </authorList>
    </citation>
    <scope>NUCLEOTIDE SEQUENCE [LARGE SCALE GENOMIC DNA]</scope>
    <source>
        <strain evidence="6">ATCC BAA-275 / DSM 13257 / NCIMB 13706 / S10</strain>
    </source>
</reference>
<dbReference type="InterPro" id="IPR010090">
    <property type="entry name" value="Phage_tape_meas"/>
</dbReference>
<proteinExistence type="predicted"/>
<feature type="transmembrane region" description="Helical" evidence="3">
    <location>
        <begin position="462"/>
        <end position="481"/>
    </location>
</feature>
<dbReference type="OrthoDB" id="1677957at2"/>
<dbReference type="eggNOG" id="COG5412">
    <property type="taxonomic scope" value="Bacteria"/>
</dbReference>
<evidence type="ECO:0000256" key="1">
    <source>
        <dbReference type="ARBA" id="ARBA00022612"/>
    </source>
</evidence>
<dbReference type="Proteomes" id="UP000005262">
    <property type="component" value="Chromosome"/>
</dbReference>
<dbReference type="HOGENOM" id="CLU_318787_0_0_9"/>
<evidence type="ECO:0000256" key="3">
    <source>
        <dbReference type="SAM" id="Phobius"/>
    </source>
</evidence>
<protein>
    <submittedName>
        <fullName evidence="5">Phage-related minor tail protein</fullName>
    </submittedName>
</protein>
<keyword evidence="6" id="KW-1185">Reference proteome</keyword>
<feature type="transmembrane region" description="Helical" evidence="3">
    <location>
        <begin position="488"/>
        <end position="514"/>
    </location>
</feature>
<dbReference type="PANTHER" id="PTHR37813:SF1">
    <property type="entry name" value="FELS-2 PROPHAGE PROTEIN"/>
    <property type="match status" value="1"/>
</dbReference>
<dbReference type="Pfam" id="PF10145">
    <property type="entry name" value="PhageMin_Tail"/>
    <property type="match status" value="1"/>
</dbReference>
<dbReference type="eggNOG" id="COG5280">
    <property type="taxonomic scope" value="Bacteria"/>
</dbReference>
<keyword evidence="3" id="KW-0812">Transmembrane</keyword>
<evidence type="ECO:0000259" key="4">
    <source>
        <dbReference type="Pfam" id="PF10145"/>
    </source>
</evidence>
<organism evidence="5 6">
    <name type="scientific">Desulfosporosinus meridiei (strain ATCC BAA-275 / DSM 13257 / KCTC 12902 / NCIMB 13706 / S10)</name>
    <dbReference type="NCBI Taxonomy" id="768704"/>
    <lineage>
        <taxon>Bacteria</taxon>
        <taxon>Bacillati</taxon>
        <taxon>Bacillota</taxon>
        <taxon>Clostridia</taxon>
        <taxon>Eubacteriales</taxon>
        <taxon>Desulfitobacteriaceae</taxon>
        <taxon>Desulfosporosinus</taxon>
    </lineage>
</organism>
<keyword evidence="1" id="KW-1188">Viral release from host cell</keyword>
<evidence type="ECO:0000313" key="6">
    <source>
        <dbReference type="Proteomes" id="UP000005262"/>
    </source>
</evidence>
<feature type="transmembrane region" description="Helical" evidence="3">
    <location>
        <begin position="534"/>
        <end position="560"/>
    </location>
</feature>
<feature type="compositionally biased region" description="Gly residues" evidence="2">
    <location>
        <begin position="757"/>
        <end position="767"/>
    </location>
</feature>
<dbReference type="PANTHER" id="PTHR37813">
    <property type="entry name" value="FELS-2 PROPHAGE PROTEIN"/>
    <property type="match status" value="1"/>
</dbReference>
<gene>
    <name evidence="5" type="ordered locus">Desmer_4455</name>
</gene>
<dbReference type="RefSeq" id="WP_014905167.1">
    <property type="nucleotide sequence ID" value="NC_018515.1"/>
</dbReference>
<feature type="transmembrane region" description="Helical" evidence="3">
    <location>
        <begin position="68"/>
        <end position="90"/>
    </location>
</feature>
<evidence type="ECO:0000313" key="5">
    <source>
        <dbReference type="EMBL" id="AFQ46261.1"/>
    </source>
</evidence>
<dbReference type="EMBL" id="CP003629">
    <property type="protein sequence ID" value="AFQ46261.1"/>
    <property type="molecule type" value="Genomic_DNA"/>
</dbReference>
<reference evidence="6" key="2">
    <citation type="submission" date="2012-08" db="EMBL/GenBank/DDBJ databases">
        <title>Finished genome of Desulfosporosinus meridiei DSM 13257.</title>
        <authorList>
            <person name="Huntemann M."/>
            <person name="Wei C.-L."/>
            <person name="Han J."/>
            <person name="Detter J.C."/>
            <person name="Han C."/>
            <person name="Davenport K."/>
            <person name="Daligault H."/>
            <person name="Erkkila T."/>
            <person name="Gu W."/>
            <person name="Munk A.C.C."/>
            <person name="Teshima H."/>
            <person name="Xu Y."/>
            <person name="Chain P."/>
            <person name="Tapia R."/>
            <person name="Chen A."/>
            <person name="Krypides N."/>
            <person name="Mavromatis K."/>
            <person name="Markowitz V."/>
            <person name="Szeto E."/>
            <person name="Ivanova N."/>
            <person name="Mikhailova N."/>
            <person name="Ovchinnikova G."/>
            <person name="Pagani I."/>
            <person name="Pati A."/>
            <person name="Goodwin L."/>
            <person name="Peters L."/>
            <person name="Pitluck S."/>
            <person name="Woyke T."/>
            <person name="Pester M."/>
            <person name="Spring S."/>
            <person name="Ollivier B."/>
            <person name="Rattei T."/>
            <person name="Klenk H.-P."/>
            <person name="Wagner M."/>
            <person name="Loy A."/>
        </authorList>
    </citation>
    <scope>NUCLEOTIDE SEQUENCE [LARGE SCALE GENOMIC DNA]</scope>
    <source>
        <strain evidence="6">ATCC BAA-275 / DSM 13257 / NCIMB 13706 / S10</strain>
    </source>
</reference>
<name>J7J5P5_DESMD</name>